<sequence>MGKILALNWGEMLQKPNGRGTEVKRVVNLYAPMASNPERALPFELSLLRKVTKWRPIENCLSLRGNKRRV</sequence>
<evidence type="ECO:0000313" key="2">
    <source>
        <dbReference type="Proteomes" id="UP000185427"/>
    </source>
</evidence>
<reference evidence="1 2" key="1">
    <citation type="submission" date="2016-12" db="EMBL/GenBank/DDBJ databases">
        <title>Complete Genome Sequence of Lactobacillus fermentum Strain SNUV175, a Probiotic for Treatment of Bacterial Vaginosis.</title>
        <authorList>
            <person name="Lee S."/>
            <person name="You H.J."/>
            <person name="Kwon B."/>
            <person name="Ko G."/>
        </authorList>
    </citation>
    <scope>NUCLEOTIDE SEQUENCE [LARGE SCALE GENOMIC DNA]</scope>
    <source>
        <strain evidence="1 2">SNUV175</strain>
    </source>
</reference>
<dbReference type="Proteomes" id="UP000185427">
    <property type="component" value="Chromosome"/>
</dbReference>
<dbReference type="EMBL" id="CP019030">
    <property type="protein sequence ID" value="APU46388.1"/>
    <property type="molecule type" value="Genomic_DNA"/>
</dbReference>
<protein>
    <submittedName>
        <fullName evidence="1">Uncharacterized protein</fullName>
    </submittedName>
</protein>
<gene>
    <name evidence="1" type="ORF">BUW47_08225</name>
</gene>
<dbReference type="AlphaFoldDB" id="A0A1L7GWS1"/>
<name>A0A1L7GWS1_LIMFE</name>
<organism evidence="1 2">
    <name type="scientific">Limosilactobacillus fermentum</name>
    <name type="common">Lactobacillus fermentum</name>
    <dbReference type="NCBI Taxonomy" id="1613"/>
    <lineage>
        <taxon>Bacteria</taxon>
        <taxon>Bacillati</taxon>
        <taxon>Bacillota</taxon>
        <taxon>Bacilli</taxon>
        <taxon>Lactobacillales</taxon>
        <taxon>Lactobacillaceae</taxon>
        <taxon>Limosilactobacillus</taxon>
    </lineage>
</organism>
<evidence type="ECO:0000313" key="1">
    <source>
        <dbReference type="EMBL" id="APU46388.1"/>
    </source>
</evidence>
<proteinExistence type="predicted"/>
<accession>A0A1L7GWS1</accession>